<dbReference type="GO" id="GO:0043176">
    <property type="term" value="F:amine binding"/>
    <property type="evidence" value="ECO:0007669"/>
    <property type="project" value="InterPro"/>
</dbReference>
<evidence type="ECO:0000313" key="1">
    <source>
        <dbReference type="EMBL" id="KAK8778568.1"/>
    </source>
</evidence>
<dbReference type="InterPro" id="IPR012674">
    <property type="entry name" value="Calycin"/>
</dbReference>
<dbReference type="Gene3D" id="2.40.128.20">
    <property type="match status" value="1"/>
</dbReference>
<dbReference type="InterPro" id="IPR002970">
    <property type="entry name" value="Tick_his-bd"/>
</dbReference>
<dbReference type="Pfam" id="PF02098">
    <property type="entry name" value="His_binding"/>
    <property type="match status" value="1"/>
</dbReference>
<dbReference type="EMBL" id="JARKHS020010606">
    <property type="protein sequence ID" value="KAK8778568.1"/>
    <property type="molecule type" value="Genomic_DNA"/>
</dbReference>
<dbReference type="SUPFAM" id="SSF50814">
    <property type="entry name" value="Lipocalins"/>
    <property type="match status" value="1"/>
</dbReference>
<dbReference type="AlphaFoldDB" id="A0AAQ4EVF3"/>
<dbReference type="Proteomes" id="UP001321473">
    <property type="component" value="Unassembled WGS sequence"/>
</dbReference>
<evidence type="ECO:0000313" key="2">
    <source>
        <dbReference type="Proteomes" id="UP001321473"/>
    </source>
</evidence>
<organism evidence="1 2">
    <name type="scientific">Amblyomma americanum</name>
    <name type="common">Lone star tick</name>
    <dbReference type="NCBI Taxonomy" id="6943"/>
    <lineage>
        <taxon>Eukaryota</taxon>
        <taxon>Metazoa</taxon>
        <taxon>Ecdysozoa</taxon>
        <taxon>Arthropoda</taxon>
        <taxon>Chelicerata</taxon>
        <taxon>Arachnida</taxon>
        <taxon>Acari</taxon>
        <taxon>Parasitiformes</taxon>
        <taxon>Ixodida</taxon>
        <taxon>Ixodoidea</taxon>
        <taxon>Ixodidae</taxon>
        <taxon>Amblyomminae</taxon>
        <taxon>Amblyomma</taxon>
    </lineage>
</organism>
<sequence>MRPQFEVVTGNTRLVLLAMTLVLVRGELFERKPYLSKYQDAWKALTVPGRYYLYMRSYEDEPFYGINKKCVSSELLSVNEKEKYTKNIFRAVDPKDGTTSNRTAYAWAHATEGYSTPNIIESSPSLEKDFVLEYGVAFSEYSNCDILRLPHRKNGCELWLKAGEIHNVKSLCFFVFDLLCGPEKHIVYDKDLCEGK</sequence>
<dbReference type="GO" id="GO:0030682">
    <property type="term" value="P:symbiont-mediated perturbation of host defenses"/>
    <property type="evidence" value="ECO:0007669"/>
    <property type="project" value="InterPro"/>
</dbReference>
<comment type="caution">
    <text evidence="1">The sequence shown here is derived from an EMBL/GenBank/DDBJ whole genome shotgun (WGS) entry which is preliminary data.</text>
</comment>
<reference evidence="1 2" key="1">
    <citation type="journal article" date="2023" name="Arcadia Sci">
        <title>De novo assembly of a long-read Amblyomma americanum tick genome.</title>
        <authorList>
            <person name="Chou S."/>
            <person name="Poskanzer K.E."/>
            <person name="Rollins M."/>
            <person name="Thuy-Boun P.S."/>
        </authorList>
    </citation>
    <scope>NUCLEOTIDE SEQUENCE [LARGE SCALE GENOMIC DNA]</scope>
    <source>
        <strain evidence="1">F_SG_1</strain>
        <tissue evidence="1">Salivary glands</tissue>
    </source>
</reference>
<keyword evidence="2" id="KW-1185">Reference proteome</keyword>
<gene>
    <name evidence="1" type="ORF">V5799_020093</name>
</gene>
<name>A0AAQ4EVF3_AMBAM</name>
<accession>A0AAQ4EVF3</accession>
<proteinExistence type="predicted"/>
<protein>
    <submittedName>
        <fullName evidence="1">Uncharacterized protein</fullName>
    </submittedName>
</protein>